<feature type="transmembrane region" description="Helical" evidence="1">
    <location>
        <begin position="26"/>
        <end position="46"/>
    </location>
</feature>
<feature type="transmembrane region" description="Helical" evidence="1">
    <location>
        <begin position="66"/>
        <end position="92"/>
    </location>
</feature>
<comment type="caution">
    <text evidence="2">The sequence shown here is derived from an EMBL/GenBank/DDBJ whole genome shotgun (WGS) entry which is preliminary data.</text>
</comment>
<name>A0A8J6YX18_9RHOB</name>
<evidence type="ECO:0000313" key="2">
    <source>
        <dbReference type="EMBL" id="MBE3639172.1"/>
    </source>
</evidence>
<accession>A0A8J6YX18</accession>
<organism evidence="2 3">
    <name type="scientific">Mangrovicoccus algicola</name>
    <dbReference type="NCBI Taxonomy" id="2771008"/>
    <lineage>
        <taxon>Bacteria</taxon>
        <taxon>Pseudomonadati</taxon>
        <taxon>Pseudomonadota</taxon>
        <taxon>Alphaproteobacteria</taxon>
        <taxon>Rhodobacterales</taxon>
        <taxon>Paracoccaceae</taxon>
        <taxon>Mangrovicoccus</taxon>
    </lineage>
</organism>
<dbReference type="RefSeq" id="WP_193183572.1">
    <property type="nucleotide sequence ID" value="NZ_JACVXA010000040.1"/>
</dbReference>
<evidence type="ECO:0000313" key="3">
    <source>
        <dbReference type="Proteomes" id="UP000609121"/>
    </source>
</evidence>
<dbReference type="EMBL" id="JACVXA010000040">
    <property type="protein sequence ID" value="MBE3639172.1"/>
    <property type="molecule type" value="Genomic_DNA"/>
</dbReference>
<reference evidence="2" key="1">
    <citation type="submission" date="2020-09" db="EMBL/GenBank/DDBJ databases">
        <title>A novel bacterium of genus Mangrovicoccus, isolated from South China Sea.</title>
        <authorList>
            <person name="Huang H."/>
            <person name="Mo K."/>
            <person name="Hu Y."/>
        </authorList>
    </citation>
    <scope>NUCLEOTIDE SEQUENCE</scope>
    <source>
        <strain evidence="2">HB182678</strain>
    </source>
</reference>
<keyword evidence="1" id="KW-0812">Transmembrane</keyword>
<gene>
    <name evidence="2" type="ORF">ICN82_13275</name>
</gene>
<dbReference type="Proteomes" id="UP000609121">
    <property type="component" value="Unassembled WGS sequence"/>
</dbReference>
<keyword evidence="3" id="KW-1185">Reference proteome</keyword>
<keyword evidence="1" id="KW-0472">Membrane</keyword>
<protein>
    <submittedName>
        <fullName evidence="2">Uncharacterized protein</fullName>
    </submittedName>
</protein>
<dbReference type="AlphaFoldDB" id="A0A8J6YX18"/>
<sequence length="128" mass="13767">MADPTNGLVPEHLPFFITGPGQTDTLFAIIAIFVVVAVLGIGVFYLNLHSIPDRMAHKANHTQLQLIGILTLIALLTHNNIFWVIAIVIAAINPPDVVSPLNSMARSLRRLSGEPADPAPAKETPPHV</sequence>
<keyword evidence="1" id="KW-1133">Transmembrane helix</keyword>
<evidence type="ECO:0000256" key="1">
    <source>
        <dbReference type="SAM" id="Phobius"/>
    </source>
</evidence>
<proteinExistence type="predicted"/>